<dbReference type="InterPro" id="IPR002018">
    <property type="entry name" value="CarbesteraseB"/>
</dbReference>
<feature type="domain" description="Carboxylesterase type B" evidence="3">
    <location>
        <begin position="20"/>
        <end position="512"/>
    </location>
</feature>
<proteinExistence type="predicted"/>
<dbReference type="InterPro" id="IPR029058">
    <property type="entry name" value="AB_hydrolase_fold"/>
</dbReference>
<feature type="domain" description="Carboxylesterase type B" evidence="3">
    <location>
        <begin position="540"/>
        <end position="1027"/>
    </location>
</feature>
<keyword evidence="2" id="KW-0732">Signal</keyword>
<dbReference type="EMBL" id="NWSH01002285">
    <property type="protein sequence ID" value="PCG68674.1"/>
    <property type="molecule type" value="Genomic_DNA"/>
</dbReference>
<evidence type="ECO:0000313" key="4">
    <source>
        <dbReference type="EMBL" id="PCG68674.1"/>
    </source>
</evidence>
<dbReference type="Pfam" id="PF00135">
    <property type="entry name" value="COesterase"/>
    <property type="match status" value="2"/>
</dbReference>
<evidence type="ECO:0000259" key="3">
    <source>
        <dbReference type="Pfam" id="PF00135"/>
    </source>
</evidence>
<accession>A0A2A4JAV9</accession>
<dbReference type="SUPFAM" id="SSF53474">
    <property type="entry name" value="alpha/beta-Hydrolases"/>
    <property type="match status" value="2"/>
</dbReference>
<organism evidence="4">
    <name type="scientific">Heliothis virescens</name>
    <name type="common">Tobacco budworm moth</name>
    <dbReference type="NCBI Taxonomy" id="7102"/>
    <lineage>
        <taxon>Eukaryota</taxon>
        <taxon>Metazoa</taxon>
        <taxon>Ecdysozoa</taxon>
        <taxon>Arthropoda</taxon>
        <taxon>Hexapoda</taxon>
        <taxon>Insecta</taxon>
        <taxon>Pterygota</taxon>
        <taxon>Neoptera</taxon>
        <taxon>Endopterygota</taxon>
        <taxon>Lepidoptera</taxon>
        <taxon>Glossata</taxon>
        <taxon>Ditrysia</taxon>
        <taxon>Noctuoidea</taxon>
        <taxon>Noctuidae</taxon>
        <taxon>Heliothinae</taxon>
        <taxon>Heliothis</taxon>
    </lineage>
</organism>
<dbReference type="STRING" id="7102.A0A2A4JAV9"/>
<dbReference type="AlphaFoldDB" id="A0A2A4JAV9"/>
<reference evidence="4" key="1">
    <citation type="submission" date="2017-09" db="EMBL/GenBank/DDBJ databases">
        <title>Contemporary evolution of a Lepidopteran species, Heliothis virescens, in response to modern agricultural practices.</title>
        <authorList>
            <person name="Fritz M.L."/>
            <person name="Deyonke A.M."/>
            <person name="Papanicolaou A."/>
            <person name="Micinski S."/>
            <person name="Westbrook J."/>
            <person name="Gould F."/>
        </authorList>
    </citation>
    <scope>NUCLEOTIDE SEQUENCE [LARGE SCALE GENOMIC DNA]</scope>
    <source>
        <strain evidence="4">HvINT-</strain>
        <tissue evidence="4">Whole body</tissue>
    </source>
</reference>
<name>A0A2A4JAV9_HELVI</name>
<evidence type="ECO:0000256" key="1">
    <source>
        <dbReference type="ARBA" id="ARBA00023180"/>
    </source>
</evidence>
<evidence type="ECO:0000256" key="2">
    <source>
        <dbReference type="SAM" id="SignalP"/>
    </source>
</evidence>
<feature type="chain" id="PRO_5012494960" description="Carboxylesterase type B domain-containing protein" evidence="2">
    <location>
        <begin position="17"/>
        <end position="1038"/>
    </location>
</feature>
<keyword evidence="1" id="KW-0325">Glycoprotein</keyword>
<dbReference type="InterPro" id="IPR050309">
    <property type="entry name" value="Type-B_Carboxylest/Lipase"/>
</dbReference>
<comment type="caution">
    <text evidence="4">The sequence shown here is derived from an EMBL/GenBank/DDBJ whole genome shotgun (WGS) entry which is preliminary data.</text>
</comment>
<sequence>MVKFLILFSFISLVCSEDTVTVLTNKGAIQGTIKDGYNTFFGIPYAKVNEENPFGRTLDYPKFNTPYIANDSSVICPQVYFNDNGVLQCLRLNLYVPHTASPKNLLPILVWFHGGGFAFGSAGEYGGQYLVKQDIIVVTVNYRQGAYGFLCLNDRNVTGNQGMKDQIEALRWIKRHIANFSGDPTKVTIAGESYGGGAVDLHLYSKYETLFQKAIVQSGSIFVTEGIFIKPDYDAAIKLAKYLGHNVTTTPNALKVLAKAKPADVNAATRNLSMILTLCKEKKFKGIPNFVTDDPFHLNKPERINRTSIMIGYTSQEMLYEFVNKPQSVYDKLGNPFLPQLSKTFALPKNELERLSNIIQHFYLGGKKIGPDSQLELSNFLSDFAINYGAEWSVNRYMAQKAKAVYKYVFSYIGGSEYKNVTGAGASHTEELKYLFNWVWANPPSTPEQVLIRDRMTTMWANFVKFGNPIPTVTELLPVTWTPVSGSARPYLNIDTNMQMKDFTFKHRLAFWELFWHMYGKKHVLLSELCVLVRGQENVTVMTNKGPIVGFKQDGYNTFLGVPYALVNEVNPFGNNLVYPDFQTPFMANDGSVICPQVITRVGGVLQCLRMNMYVPHTANENNTVPILVYFYGGGFMFGSASEYGGQHLVKHDIIVITVNYRLGPYGFLCLNDETVPGNQGLKDQIAALRWIRKNIEAFGGDPYKVTISGQSYGGGGVDLHLYSKYETLFDKAIIQSGSIYTPGFYGNREHDAAIKIALHLGYRVMSTQEALELLAKENPLVVMAAARNLSMRLTACKEIRFKGIQNFVTKCLNHLHNPDRIENIPIMIGYNSKEDFGTFANKPQQFYDSLGDIFYRNLQINFVLKTCEMETLSNITRRFYMGSKNIGPESMLELTDYSSDFKLNYAVEKSVSKYIEQGGKVYKYMFSYIGGSQYKNVTGAGATHTEELKYLFETTWKLTSDEQRMMRDRMTTMWANFVKLGNPTPQKTELLPVTWNPVNGKARPYLDIDVTMSMKEHAYRHRIAFWELFMLKYDKRS</sequence>
<dbReference type="PANTHER" id="PTHR11559">
    <property type="entry name" value="CARBOXYLESTERASE"/>
    <property type="match status" value="1"/>
</dbReference>
<dbReference type="Gene3D" id="3.40.50.1820">
    <property type="entry name" value="alpha/beta hydrolase"/>
    <property type="match status" value="2"/>
</dbReference>
<protein>
    <recommendedName>
        <fullName evidence="3">Carboxylesterase type B domain-containing protein</fullName>
    </recommendedName>
</protein>
<feature type="signal peptide" evidence="2">
    <location>
        <begin position="1"/>
        <end position="16"/>
    </location>
</feature>
<gene>
    <name evidence="4" type="ORF">B5V51_4975</name>
</gene>